<dbReference type="GO" id="GO:0062054">
    <property type="term" value="F:fluoride channel activity"/>
    <property type="evidence" value="ECO:0007669"/>
    <property type="project" value="UniProtKB-UniRule"/>
</dbReference>
<comment type="catalytic activity">
    <reaction evidence="11">
        <text>fluoride(in) = fluoride(out)</text>
        <dbReference type="Rhea" id="RHEA:76159"/>
        <dbReference type="ChEBI" id="CHEBI:17051"/>
    </reaction>
    <physiologicalReaction direction="left-to-right" evidence="11">
        <dbReference type="Rhea" id="RHEA:76160"/>
    </physiologicalReaction>
</comment>
<feature type="binding site" evidence="12">
    <location>
        <position position="77"/>
    </location>
    <ligand>
        <name>Na(+)</name>
        <dbReference type="ChEBI" id="CHEBI:29101"/>
        <note>structural</note>
    </ligand>
</feature>
<evidence type="ECO:0000256" key="6">
    <source>
        <dbReference type="ARBA" id="ARBA00023053"/>
    </source>
</evidence>
<dbReference type="NCBIfam" id="TIGR00494">
    <property type="entry name" value="crcB"/>
    <property type="match status" value="1"/>
</dbReference>
<feature type="binding site" evidence="12">
    <location>
        <position position="74"/>
    </location>
    <ligand>
        <name>Na(+)</name>
        <dbReference type="ChEBI" id="CHEBI:29101"/>
        <note>structural</note>
    </ligand>
</feature>
<comment type="similarity">
    <text evidence="10 12">Belongs to the fluoride channel Fluc/FEX (TC 1.A.43) family.</text>
</comment>
<dbReference type="PANTHER" id="PTHR28259">
    <property type="entry name" value="FLUORIDE EXPORT PROTEIN 1-RELATED"/>
    <property type="match status" value="1"/>
</dbReference>
<keyword evidence="12" id="KW-0813">Transport</keyword>
<keyword evidence="5 12" id="KW-1133">Transmembrane helix</keyword>
<comment type="function">
    <text evidence="12">Fluoride-specific ion channel. Important for reducing fluoride concentration in the cell, thus reducing its toxicity.</text>
</comment>
<evidence type="ECO:0000256" key="4">
    <source>
        <dbReference type="ARBA" id="ARBA00022692"/>
    </source>
</evidence>
<evidence type="ECO:0000256" key="7">
    <source>
        <dbReference type="ARBA" id="ARBA00023065"/>
    </source>
</evidence>
<feature type="transmembrane region" description="Helical" evidence="12">
    <location>
        <begin position="34"/>
        <end position="56"/>
    </location>
</feature>
<proteinExistence type="inferred from homology"/>
<keyword evidence="12" id="KW-0479">Metal-binding</keyword>
<keyword evidence="7 12" id="KW-0406">Ion transport</keyword>
<organism evidence="13 14">
    <name type="scientific">Vannielia litorea</name>
    <dbReference type="NCBI Taxonomy" id="1217970"/>
    <lineage>
        <taxon>Bacteria</taxon>
        <taxon>Pseudomonadati</taxon>
        <taxon>Pseudomonadota</taxon>
        <taxon>Alphaproteobacteria</taxon>
        <taxon>Rhodobacterales</taxon>
        <taxon>Paracoccaceae</taxon>
        <taxon>Vannielia</taxon>
    </lineage>
</organism>
<keyword evidence="3" id="KW-0997">Cell inner membrane</keyword>
<keyword evidence="2 12" id="KW-1003">Cell membrane</keyword>
<dbReference type="GO" id="GO:0140114">
    <property type="term" value="P:cellular detoxification of fluoride"/>
    <property type="evidence" value="ECO:0007669"/>
    <property type="project" value="UniProtKB-UniRule"/>
</dbReference>
<dbReference type="HAMAP" id="MF_00454">
    <property type="entry name" value="FluC"/>
    <property type="match status" value="1"/>
</dbReference>
<dbReference type="OrthoDB" id="9806299at2"/>
<dbReference type="GO" id="GO:0005886">
    <property type="term" value="C:plasma membrane"/>
    <property type="evidence" value="ECO:0007669"/>
    <property type="project" value="UniProtKB-SubCell"/>
</dbReference>
<dbReference type="PANTHER" id="PTHR28259:SF1">
    <property type="entry name" value="FLUORIDE EXPORT PROTEIN 1-RELATED"/>
    <property type="match status" value="1"/>
</dbReference>
<evidence type="ECO:0000256" key="12">
    <source>
        <dbReference type="HAMAP-Rule" id="MF_00454"/>
    </source>
</evidence>
<evidence type="ECO:0000256" key="10">
    <source>
        <dbReference type="ARBA" id="ARBA00035120"/>
    </source>
</evidence>
<evidence type="ECO:0000256" key="1">
    <source>
        <dbReference type="ARBA" id="ARBA00004651"/>
    </source>
</evidence>
<name>A0A1N6IBE9_9RHOB</name>
<comment type="activity regulation">
    <text evidence="12">Na(+) is not transported, but it plays an essential structural role and its presence is essential for fluoride channel function.</text>
</comment>
<feature type="transmembrane region" description="Helical" evidence="12">
    <location>
        <begin position="98"/>
        <end position="119"/>
    </location>
</feature>
<protein>
    <recommendedName>
        <fullName evidence="12">Fluoride-specific ion channel FluC</fullName>
    </recommendedName>
</protein>
<dbReference type="InterPro" id="IPR003691">
    <property type="entry name" value="FluC"/>
</dbReference>
<evidence type="ECO:0000256" key="9">
    <source>
        <dbReference type="ARBA" id="ARBA00023303"/>
    </source>
</evidence>
<dbReference type="GO" id="GO:0046872">
    <property type="term" value="F:metal ion binding"/>
    <property type="evidence" value="ECO:0007669"/>
    <property type="project" value="UniProtKB-KW"/>
</dbReference>
<keyword evidence="14" id="KW-1185">Reference proteome</keyword>
<dbReference type="NCBIfam" id="NF010805">
    <property type="entry name" value="PRK14209.1"/>
    <property type="match status" value="1"/>
</dbReference>
<accession>A0A1N6IBE9</accession>
<dbReference type="NCBIfam" id="NF010791">
    <property type="entry name" value="PRK14195.1"/>
    <property type="match status" value="1"/>
</dbReference>
<keyword evidence="6 12" id="KW-0915">Sodium</keyword>
<evidence type="ECO:0000256" key="11">
    <source>
        <dbReference type="ARBA" id="ARBA00035585"/>
    </source>
</evidence>
<dbReference type="AlphaFoldDB" id="A0A1N6IBE9"/>
<comment type="subcellular location">
    <subcellularLocation>
        <location evidence="1 12">Cell membrane</location>
        <topology evidence="1 12">Multi-pass membrane protein</topology>
    </subcellularLocation>
</comment>
<feature type="transmembrane region" description="Helical" evidence="12">
    <location>
        <begin position="63"/>
        <end position="86"/>
    </location>
</feature>
<evidence type="ECO:0000313" key="14">
    <source>
        <dbReference type="Proteomes" id="UP000184932"/>
    </source>
</evidence>
<gene>
    <name evidence="12" type="primary">fluC</name>
    <name evidence="12" type="synonym">crcB</name>
    <name evidence="13" type="ORF">SAMN05444002_3656</name>
</gene>
<dbReference type="EMBL" id="FSRL01000002">
    <property type="protein sequence ID" value="SIO29334.1"/>
    <property type="molecule type" value="Genomic_DNA"/>
</dbReference>
<evidence type="ECO:0000256" key="8">
    <source>
        <dbReference type="ARBA" id="ARBA00023136"/>
    </source>
</evidence>
<dbReference type="Pfam" id="PF02537">
    <property type="entry name" value="CRCB"/>
    <property type="match status" value="1"/>
</dbReference>
<evidence type="ECO:0000256" key="2">
    <source>
        <dbReference type="ARBA" id="ARBA00022475"/>
    </source>
</evidence>
<keyword evidence="8 12" id="KW-0472">Membrane</keyword>
<evidence type="ECO:0000256" key="5">
    <source>
        <dbReference type="ARBA" id="ARBA00022989"/>
    </source>
</evidence>
<keyword evidence="4 12" id="KW-0812">Transmembrane</keyword>
<keyword evidence="9 12" id="KW-0407">Ion channel</keyword>
<evidence type="ECO:0000256" key="3">
    <source>
        <dbReference type="ARBA" id="ARBA00022519"/>
    </source>
</evidence>
<dbReference type="RefSeq" id="WP_074257833.1">
    <property type="nucleotide sequence ID" value="NZ_FSRL01000002.1"/>
</dbReference>
<sequence length="125" mass="12590">MISTLAQVALGGALGASARYLTGVAAIRVMGPGFPWGTLTVNVLGGLVMGLFAALVGLRGGHVWAPFLMTGVLGGFTTFSAFSLDAVTLFERGQVGSAALYVVCSVTLSIGALVVGLLIGRSLFA</sequence>
<dbReference type="STRING" id="1217970.SAMN05444002_3656"/>
<dbReference type="Proteomes" id="UP000184932">
    <property type="component" value="Unassembled WGS sequence"/>
</dbReference>
<reference evidence="14" key="1">
    <citation type="submission" date="2016-11" db="EMBL/GenBank/DDBJ databases">
        <authorList>
            <person name="Varghese N."/>
            <person name="Submissions S."/>
        </authorList>
    </citation>
    <scope>NUCLEOTIDE SEQUENCE [LARGE SCALE GENOMIC DNA]</scope>
    <source>
        <strain evidence="14">DSM 29440</strain>
    </source>
</reference>
<evidence type="ECO:0000313" key="13">
    <source>
        <dbReference type="EMBL" id="SIO29334.1"/>
    </source>
</evidence>